<dbReference type="Proteomes" id="UP000006919">
    <property type="component" value="Chromosome"/>
</dbReference>
<gene>
    <name evidence="2" type="ordered locus">Rumal_2342</name>
</gene>
<evidence type="ECO:0000313" key="2">
    <source>
        <dbReference type="EMBL" id="ADU22822.1"/>
    </source>
</evidence>
<dbReference type="EMBL" id="CP002403">
    <property type="protein sequence ID" value="ADU22822.1"/>
    <property type="molecule type" value="Genomic_DNA"/>
</dbReference>
<accession>E6UDD9</accession>
<dbReference type="OrthoDB" id="1820454at2"/>
<dbReference type="KEGG" id="ral:Rumal_2342"/>
<dbReference type="eggNOG" id="ENOG5030V1U">
    <property type="taxonomic scope" value="Bacteria"/>
</dbReference>
<dbReference type="AlphaFoldDB" id="E6UDD9"/>
<dbReference type="HOGENOM" id="CLU_1609579_0_0_9"/>
<name>E6UDD9_RUMA7</name>
<protein>
    <submittedName>
        <fullName evidence="2">Uncharacterized protein</fullName>
    </submittedName>
</protein>
<dbReference type="RefSeq" id="WP_013498957.1">
    <property type="nucleotide sequence ID" value="NC_014833.1"/>
</dbReference>
<reference evidence="2 3" key="1">
    <citation type="journal article" date="2011" name="J. Bacteriol.">
        <title>Complete genome of the cellulolytic ruminal bacterium Ruminococcus albus 7.</title>
        <authorList>
            <person name="Suen G."/>
            <person name="Stevenson D.M."/>
            <person name="Bruce D.C."/>
            <person name="Chertkov O."/>
            <person name="Copeland A."/>
            <person name="Cheng J.F."/>
            <person name="Detter C."/>
            <person name="Detter J.C."/>
            <person name="Goodwin L.A."/>
            <person name="Han C.S."/>
            <person name="Hauser L.J."/>
            <person name="Ivanova N.N."/>
            <person name="Kyrpides N.C."/>
            <person name="Land M.L."/>
            <person name="Lapidus A."/>
            <person name="Lucas S."/>
            <person name="Ovchinnikova G."/>
            <person name="Pitluck S."/>
            <person name="Tapia R."/>
            <person name="Woyke T."/>
            <person name="Boyum J."/>
            <person name="Mead D."/>
            <person name="Weimer P.J."/>
        </authorList>
    </citation>
    <scope>NUCLEOTIDE SEQUENCE [LARGE SCALE GENOMIC DNA]</scope>
    <source>
        <strain evidence="3">ATCC 27210 / DSM 20455 / JCM 14654 / NCDO 2250 / 7</strain>
    </source>
</reference>
<keyword evidence="1" id="KW-0472">Membrane</keyword>
<feature type="transmembrane region" description="Helical" evidence="1">
    <location>
        <begin position="55"/>
        <end position="76"/>
    </location>
</feature>
<feature type="transmembrane region" description="Helical" evidence="1">
    <location>
        <begin position="88"/>
        <end position="113"/>
    </location>
</feature>
<feature type="transmembrane region" description="Helical" evidence="1">
    <location>
        <begin position="135"/>
        <end position="157"/>
    </location>
</feature>
<evidence type="ECO:0000313" key="3">
    <source>
        <dbReference type="Proteomes" id="UP000006919"/>
    </source>
</evidence>
<feature type="transmembrane region" description="Helical" evidence="1">
    <location>
        <begin position="21"/>
        <end position="43"/>
    </location>
</feature>
<proteinExistence type="predicted"/>
<keyword evidence="1" id="KW-1133">Transmembrane helix</keyword>
<keyword evidence="1" id="KW-0812">Transmembrane</keyword>
<organism evidence="2 3">
    <name type="scientific">Ruminococcus albus (strain ATCC 27210 / DSM 20455 / JCM 14654 / NCDO 2250 / 7)</name>
    <dbReference type="NCBI Taxonomy" id="697329"/>
    <lineage>
        <taxon>Bacteria</taxon>
        <taxon>Bacillati</taxon>
        <taxon>Bacillota</taxon>
        <taxon>Clostridia</taxon>
        <taxon>Eubacteriales</taxon>
        <taxon>Oscillospiraceae</taxon>
        <taxon>Ruminococcus</taxon>
    </lineage>
</organism>
<evidence type="ECO:0000256" key="1">
    <source>
        <dbReference type="SAM" id="Phobius"/>
    </source>
</evidence>
<sequence>MPVRIKHPEMKPREKSFCVSTLICTVISFLFTVEILTMLRSIVTNGSKVMTCAVVAGYLLFTVICGICLYKGFAAYKYEDSMSALGKGIIYFFEVIVCLINLRFALSLVFSVFGKNEITEKIVGTDQKAFVQAQVIPWTAMLGGLFLADIIGIFSAWKLLKYQKK</sequence>